<proteinExistence type="predicted"/>
<keyword evidence="2" id="KW-1185">Reference proteome</keyword>
<dbReference type="AlphaFoldDB" id="A0AAV5VB54"/>
<name>A0AAV5VB54_9BILA</name>
<evidence type="ECO:0000313" key="2">
    <source>
        <dbReference type="Proteomes" id="UP001432322"/>
    </source>
</evidence>
<protein>
    <submittedName>
        <fullName evidence="1">Uncharacterized protein</fullName>
    </submittedName>
</protein>
<gene>
    <name evidence="1" type="ORF">PFISCL1PPCAC_6744</name>
</gene>
<dbReference type="Proteomes" id="UP001432322">
    <property type="component" value="Unassembled WGS sequence"/>
</dbReference>
<comment type="caution">
    <text evidence="1">The sequence shown here is derived from an EMBL/GenBank/DDBJ whole genome shotgun (WGS) entry which is preliminary data.</text>
</comment>
<feature type="non-terminal residue" evidence="1">
    <location>
        <position position="1"/>
    </location>
</feature>
<evidence type="ECO:0000313" key="1">
    <source>
        <dbReference type="EMBL" id="GMT15447.1"/>
    </source>
</evidence>
<accession>A0AAV5VB54</accession>
<sequence length="109" mass="12372">DNSLFISTTTNHVVQLESLSFSLCRTLTDRSEQSSKRTTIHHFDLNSVLHAVEVLDDNGDRLQFDSAPFTPSRLVLSNELLHHSSKSPCVTFMVIHPNVRVRNRSLLRS</sequence>
<organism evidence="1 2">
    <name type="scientific">Pristionchus fissidentatus</name>
    <dbReference type="NCBI Taxonomy" id="1538716"/>
    <lineage>
        <taxon>Eukaryota</taxon>
        <taxon>Metazoa</taxon>
        <taxon>Ecdysozoa</taxon>
        <taxon>Nematoda</taxon>
        <taxon>Chromadorea</taxon>
        <taxon>Rhabditida</taxon>
        <taxon>Rhabditina</taxon>
        <taxon>Diplogasteromorpha</taxon>
        <taxon>Diplogasteroidea</taxon>
        <taxon>Neodiplogasteridae</taxon>
        <taxon>Pristionchus</taxon>
    </lineage>
</organism>
<dbReference type="EMBL" id="BTSY01000002">
    <property type="protein sequence ID" value="GMT15447.1"/>
    <property type="molecule type" value="Genomic_DNA"/>
</dbReference>
<reference evidence="1" key="1">
    <citation type="submission" date="2023-10" db="EMBL/GenBank/DDBJ databases">
        <title>Genome assembly of Pristionchus species.</title>
        <authorList>
            <person name="Yoshida K."/>
            <person name="Sommer R.J."/>
        </authorList>
    </citation>
    <scope>NUCLEOTIDE SEQUENCE</scope>
    <source>
        <strain evidence="1">RS5133</strain>
    </source>
</reference>